<keyword evidence="4" id="KW-1185">Reference proteome</keyword>
<dbReference type="SUPFAM" id="SSF110087">
    <property type="entry name" value="DR1885-like metal-binding protein"/>
    <property type="match status" value="1"/>
</dbReference>
<dbReference type="Proteomes" id="UP000619788">
    <property type="component" value="Unassembled WGS sequence"/>
</dbReference>
<evidence type="ECO:0000256" key="1">
    <source>
        <dbReference type="SAM" id="MobiDB-lite"/>
    </source>
</evidence>
<dbReference type="RefSeq" id="WP_204063553.1">
    <property type="nucleotide sequence ID" value="NZ_BOOJ01000018.1"/>
</dbReference>
<evidence type="ECO:0000313" key="3">
    <source>
        <dbReference type="EMBL" id="GIH91250.1"/>
    </source>
</evidence>
<feature type="region of interest" description="Disordered" evidence="1">
    <location>
        <begin position="167"/>
        <end position="197"/>
    </location>
</feature>
<organism evidence="3 4">
    <name type="scientific">Planobispora siamensis</name>
    <dbReference type="NCBI Taxonomy" id="936338"/>
    <lineage>
        <taxon>Bacteria</taxon>
        <taxon>Bacillati</taxon>
        <taxon>Actinomycetota</taxon>
        <taxon>Actinomycetes</taxon>
        <taxon>Streptosporangiales</taxon>
        <taxon>Streptosporangiaceae</taxon>
        <taxon>Planobispora</taxon>
    </lineage>
</organism>
<accession>A0A8J3WJ86</accession>
<evidence type="ECO:0000313" key="4">
    <source>
        <dbReference type="Proteomes" id="UP000619788"/>
    </source>
</evidence>
<dbReference type="AlphaFoldDB" id="A0A8J3WJ86"/>
<name>A0A8J3WJ86_9ACTN</name>
<dbReference type="InterPro" id="IPR036182">
    <property type="entry name" value="PCuAC_sf"/>
</dbReference>
<protein>
    <recommendedName>
        <fullName evidence="5">Copper(I)-binding protein</fullName>
    </recommendedName>
</protein>
<keyword evidence="2" id="KW-0732">Signal</keyword>
<gene>
    <name evidence="3" type="ORF">Psi01_18800</name>
</gene>
<comment type="caution">
    <text evidence="3">The sequence shown here is derived from an EMBL/GenBank/DDBJ whole genome shotgun (WGS) entry which is preliminary data.</text>
</comment>
<feature type="chain" id="PRO_5035239271" description="Copper(I)-binding protein" evidence="2">
    <location>
        <begin position="24"/>
        <end position="197"/>
    </location>
</feature>
<sequence length="197" mass="20188">MTRISRHRAIAAAAFLAAAPVLAGCGAGFDAITIQPYAPTEALSVKIVDENRHLAIPQAYFLGPDSGGSLPAGASMPLHLYIVNNGREDDQLIGLGVDPSVGTAKVTAPVPLPVGKAAIVGRPTPTIMIEQLKKPFKGGESLKVQLQFQKAGVVTIEVPVITRSREFTALPSPSGASPAPTPSPTPSATDTEGAGGH</sequence>
<dbReference type="Pfam" id="PF04314">
    <property type="entry name" value="PCuAC"/>
    <property type="match status" value="1"/>
</dbReference>
<dbReference type="InterPro" id="IPR007410">
    <property type="entry name" value="LpqE-like"/>
</dbReference>
<evidence type="ECO:0000256" key="2">
    <source>
        <dbReference type="SAM" id="SignalP"/>
    </source>
</evidence>
<dbReference type="EMBL" id="BOOJ01000018">
    <property type="protein sequence ID" value="GIH91250.1"/>
    <property type="molecule type" value="Genomic_DNA"/>
</dbReference>
<proteinExistence type="predicted"/>
<reference evidence="3 4" key="1">
    <citation type="submission" date="2021-01" db="EMBL/GenBank/DDBJ databases">
        <title>Whole genome shotgun sequence of Planobispora siamensis NBRC 107568.</title>
        <authorList>
            <person name="Komaki H."/>
            <person name="Tamura T."/>
        </authorList>
    </citation>
    <scope>NUCLEOTIDE SEQUENCE [LARGE SCALE GENOMIC DNA]</scope>
    <source>
        <strain evidence="3 4">NBRC 107568</strain>
    </source>
</reference>
<feature type="signal peptide" evidence="2">
    <location>
        <begin position="1"/>
        <end position="23"/>
    </location>
</feature>
<evidence type="ECO:0008006" key="5">
    <source>
        <dbReference type="Google" id="ProtNLM"/>
    </source>
</evidence>
<dbReference type="Gene3D" id="2.60.40.1890">
    <property type="entry name" value="PCu(A)C copper chaperone"/>
    <property type="match status" value="1"/>
</dbReference>
<dbReference type="PROSITE" id="PS51257">
    <property type="entry name" value="PROKAR_LIPOPROTEIN"/>
    <property type="match status" value="1"/>
</dbReference>
<feature type="compositionally biased region" description="Low complexity" evidence="1">
    <location>
        <begin position="168"/>
        <end position="178"/>
    </location>
</feature>